<organism evidence="2 3">
    <name type="scientific">Cocos nucifera</name>
    <name type="common">Coconut palm</name>
    <dbReference type="NCBI Taxonomy" id="13894"/>
    <lineage>
        <taxon>Eukaryota</taxon>
        <taxon>Viridiplantae</taxon>
        <taxon>Streptophyta</taxon>
        <taxon>Embryophyta</taxon>
        <taxon>Tracheophyta</taxon>
        <taxon>Spermatophyta</taxon>
        <taxon>Magnoliopsida</taxon>
        <taxon>Liliopsida</taxon>
        <taxon>Arecaceae</taxon>
        <taxon>Arecoideae</taxon>
        <taxon>Cocoseae</taxon>
        <taxon>Attaleinae</taxon>
        <taxon>Cocos</taxon>
    </lineage>
</organism>
<evidence type="ECO:0000256" key="1">
    <source>
        <dbReference type="SAM" id="MobiDB-lite"/>
    </source>
</evidence>
<evidence type="ECO:0000313" key="2">
    <source>
        <dbReference type="EMBL" id="KAG1326186.1"/>
    </source>
</evidence>
<keyword evidence="3" id="KW-1185">Reference proteome</keyword>
<accession>A0A8K0MTG4</accession>
<dbReference type="EMBL" id="CM017872">
    <property type="protein sequence ID" value="KAG1326186.1"/>
    <property type="molecule type" value="Genomic_DNA"/>
</dbReference>
<feature type="compositionally biased region" description="Basic and acidic residues" evidence="1">
    <location>
        <begin position="97"/>
        <end position="109"/>
    </location>
</feature>
<name>A0A8K0MTG4_COCNU</name>
<sequence length="109" mass="12033">MKFGASEAELPLEPVIEEAPIEGHELLPQKVSQGGGTQFDRVHDIPAQARPNSPSSPSSRKPRQRGMNFFRRRFRKKVERSLTASTTSMAQASRTPLEAHHQGSLDKGA</sequence>
<dbReference type="Proteomes" id="UP000797356">
    <property type="component" value="Chromosome 1"/>
</dbReference>
<protein>
    <submittedName>
        <fullName evidence="2">Uncharacterized protein</fullName>
    </submittedName>
</protein>
<gene>
    <name evidence="2" type="ORF">COCNU_01G001200</name>
</gene>
<evidence type="ECO:0000313" key="3">
    <source>
        <dbReference type="Proteomes" id="UP000797356"/>
    </source>
</evidence>
<feature type="region of interest" description="Disordered" evidence="1">
    <location>
        <begin position="1"/>
        <end position="109"/>
    </location>
</feature>
<feature type="compositionally biased region" description="Low complexity" evidence="1">
    <location>
        <begin position="46"/>
        <end position="59"/>
    </location>
</feature>
<reference evidence="2" key="1">
    <citation type="journal article" date="2017" name="Gigascience">
        <title>The genome draft of coconut (Cocos nucifera).</title>
        <authorList>
            <person name="Xiao Y."/>
            <person name="Xu P."/>
            <person name="Fan H."/>
            <person name="Baudouin L."/>
            <person name="Xia W."/>
            <person name="Bocs S."/>
            <person name="Xu J."/>
            <person name="Li Q."/>
            <person name="Guo A."/>
            <person name="Zhou L."/>
            <person name="Li J."/>
            <person name="Wu Y."/>
            <person name="Ma Z."/>
            <person name="Armero A."/>
            <person name="Issali A.E."/>
            <person name="Liu N."/>
            <person name="Peng M."/>
            <person name="Yang Y."/>
        </authorList>
    </citation>
    <scope>NUCLEOTIDE SEQUENCE</scope>
    <source>
        <tissue evidence="2">Spear leaf of Hainan Tall coconut</tissue>
    </source>
</reference>
<feature type="compositionally biased region" description="Polar residues" evidence="1">
    <location>
        <begin position="82"/>
        <end position="94"/>
    </location>
</feature>
<feature type="compositionally biased region" description="Basic residues" evidence="1">
    <location>
        <begin position="60"/>
        <end position="78"/>
    </location>
</feature>
<comment type="caution">
    <text evidence="2">The sequence shown here is derived from an EMBL/GenBank/DDBJ whole genome shotgun (WGS) entry which is preliminary data.</text>
</comment>
<dbReference type="AlphaFoldDB" id="A0A8K0MTG4"/>
<proteinExistence type="predicted"/>
<reference evidence="2" key="2">
    <citation type="submission" date="2019-07" db="EMBL/GenBank/DDBJ databases">
        <authorList>
            <person name="Yang Y."/>
            <person name="Bocs S."/>
            <person name="Baudouin L."/>
        </authorList>
    </citation>
    <scope>NUCLEOTIDE SEQUENCE</scope>
    <source>
        <tissue evidence="2">Spear leaf of Hainan Tall coconut</tissue>
    </source>
</reference>